<organism evidence="2">
    <name type="scientific">Arundo donax</name>
    <name type="common">Giant reed</name>
    <name type="synonym">Donax arundinaceus</name>
    <dbReference type="NCBI Taxonomy" id="35708"/>
    <lineage>
        <taxon>Eukaryota</taxon>
        <taxon>Viridiplantae</taxon>
        <taxon>Streptophyta</taxon>
        <taxon>Embryophyta</taxon>
        <taxon>Tracheophyta</taxon>
        <taxon>Spermatophyta</taxon>
        <taxon>Magnoliopsida</taxon>
        <taxon>Liliopsida</taxon>
        <taxon>Poales</taxon>
        <taxon>Poaceae</taxon>
        <taxon>PACMAD clade</taxon>
        <taxon>Arundinoideae</taxon>
        <taxon>Arundineae</taxon>
        <taxon>Arundo</taxon>
    </lineage>
</organism>
<feature type="region of interest" description="Disordered" evidence="1">
    <location>
        <begin position="1"/>
        <end position="33"/>
    </location>
</feature>
<protein>
    <submittedName>
        <fullName evidence="2">Uncharacterized protein</fullName>
    </submittedName>
</protein>
<reference evidence="2" key="2">
    <citation type="journal article" date="2015" name="Data Brief">
        <title>Shoot transcriptome of the giant reed, Arundo donax.</title>
        <authorList>
            <person name="Barrero R.A."/>
            <person name="Guerrero F.D."/>
            <person name="Moolhuijzen P."/>
            <person name="Goolsby J.A."/>
            <person name="Tidwell J."/>
            <person name="Bellgard S.E."/>
            <person name="Bellgard M.I."/>
        </authorList>
    </citation>
    <scope>NUCLEOTIDE SEQUENCE</scope>
    <source>
        <tissue evidence="2">Shoot tissue taken approximately 20 cm above the soil surface</tissue>
    </source>
</reference>
<name>A0A0A9BEB0_ARUDO</name>
<dbReference type="AlphaFoldDB" id="A0A0A9BEB0"/>
<accession>A0A0A9BEB0</accession>
<proteinExistence type="predicted"/>
<reference evidence="2" key="1">
    <citation type="submission" date="2014-09" db="EMBL/GenBank/DDBJ databases">
        <authorList>
            <person name="Magalhaes I.L.F."/>
            <person name="Oliveira U."/>
            <person name="Santos F.R."/>
            <person name="Vidigal T.H.D.A."/>
            <person name="Brescovit A.D."/>
            <person name="Santos A.J."/>
        </authorList>
    </citation>
    <scope>NUCLEOTIDE SEQUENCE</scope>
    <source>
        <tissue evidence="2">Shoot tissue taken approximately 20 cm above the soil surface</tissue>
    </source>
</reference>
<feature type="compositionally biased region" description="Polar residues" evidence="1">
    <location>
        <begin position="1"/>
        <end position="13"/>
    </location>
</feature>
<evidence type="ECO:0000256" key="1">
    <source>
        <dbReference type="SAM" id="MobiDB-lite"/>
    </source>
</evidence>
<dbReference type="EMBL" id="GBRH01235566">
    <property type="protein sequence ID" value="JAD62329.1"/>
    <property type="molecule type" value="Transcribed_RNA"/>
</dbReference>
<sequence>MGNHPDSNPNPTRSARHGSGRPQGLSAKQRGAF</sequence>
<evidence type="ECO:0000313" key="2">
    <source>
        <dbReference type="EMBL" id="JAD62329.1"/>
    </source>
</evidence>